<dbReference type="RefSeq" id="WP_096161903.1">
    <property type="nucleotide sequence ID" value="NZ_NRGP01000008.1"/>
</dbReference>
<dbReference type="SUPFAM" id="SSF51735">
    <property type="entry name" value="NAD(P)-binding Rossmann-fold domains"/>
    <property type="match status" value="1"/>
</dbReference>
<reference evidence="4 5" key="1">
    <citation type="journal article" date="2017" name="Elife">
        <title>Extensive horizontal gene transfer in cheese-associated bacteria.</title>
        <authorList>
            <person name="Bonham K.S."/>
            <person name="Wolfe B.E."/>
            <person name="Dutton R.J."/>
        </authorList>
    </citation>
    <scope>NUCLEOTIDE SEQUENCE [LARGE SCALE GENOMIC DNA]</scope>
    <source>
        <strain evidence="4 5">947_7</strain>
    </source>
</reference>
<dbReference type="Proteomes" id="UP000217564">
    <property type="component" value="Unassembled WGS sequence"/>
</dbReference>
<dbReference type="CDD" id="cd05282">
    <property type="entry name" value="ETR_like"/>
    <property type="match status" value="1"/>
</dbReference>
<sequence>MQHSNQGVIAHRFGPPPEVLQVESLAPAELERGAAAVRMIASPINPSDLIPVSGAYPSRTTLPFIPGFEGVGTVETVHSDNDPALLGQRVLPIGAAGGWQSVKPCSLVWCIPVPDDISDTDAATAYINPLTAIRMIDLHASSPGIHTAVVNAAGSAIARTLGHLLTQRGIRTIGLMRHPRNEEAGSCWAHVIDTSIGSWREELHAFTGTGSLDLAFDCVGGGEGIDLAQSLSRGGTFVHYGLLSGQPLSPKLRQDRPDLNIHYFRLREWVHSAKRAQLVSAFTQVFNLVREGVIRTRIQEELPLGDIAEGLALSLSQGSQGKVLLRP</sequence>
<dbReference type="Gene3D" id="3.40.50.720">
    <property type="entry name" value="NAD(P)-binding Rossmann-like Domain"/>
    <property type="match status" value="1"/>
</dbReference>
<dbReference type="Pfam" id="PF13602">
    <property type="entry name" value="ADH_zinc_N_2"/>
    <property type="match status" value="1"/>
</dbReference>
<evidence type="ECO:0000256" key="1">
    <source>
        <dbReference type="ARBA" id="ARBA00022857"/>
    </source>
</evidence>
<dbReference type="SUPFAM" id="SSF50129">
    <property type="entry name" value="GroES-like"/>
    <property type="match status" value="1"/>
</dbReference>
<evidence type="ECO:0000313" key="5">
    <source>
        <dbReference type="Proteomes" id="UP000217564"/>
    </source>
</evidence>
<dbReference type="Gene3D" id="3.90.180.10">
    <property type="entry name" value="Medium-chain alcohol dehydrogenases, catalytic domain"/>
    <property type="match status" value="1"/>
</dbReference>
<evidence type="ECO:0000259" key="3">
    <source>
        <dbReference type="SMART" id="SM00829"/>
    </source>
</evidence>
<feature type="domain" description="Enoyl reductase (ER)" evidence="3">
    <location>
        <begin position="14"/>
        <end position="325"/>
    </location>
</feature>
<dbReference type="EMBL" id="NRGP01000008">
    <property type="protein sequence ID" value="PCC47340.1"/>
    <property type="molecule type" value="Genomic_DNA"/>
</dbReference>
<keyword evidence="2" id="KW-0560">Oxidoreductase</keyword>
<dbReference type="PANTHER" id="PTHR48106:SF2">
    <property type="entry name" value="ZN2+-BINDING DEHYDROGENASE"/>
    <property type="match status" value="1"/>
</dbReference>
<dbReference type="SMART" id="SM00829">
    <property type="entry name" value="PKS_ER"/>
    <property type="match status" value="1"/>
</dbReference>
<organism evidence="4 5">
    <name type="scientific">Brevibacterium aurantiacum</name>
    <dbReference type="NCBI Taxonomy" id="273384"/>
    <lineage>
        <taxon>Bacteria</taxon>
        <taxon>Bacillati</taxon>
        <taxon>Actinomycetota</taxon>
        <taxon>Actinomycetes</taxon>
        <taxon>Micrococcales</taxon>
        <taxon>Brevibacteriaceae</taxon>
        <taxon>Brevibacterium</taxon>
    </lineage>
</organism>
<protein>
    <recommendedName>
        <fullName evidence="3">Enoyl reductase (ER) domain-containing protein</fullName>
    </recommendedName>
</protein>
<name>A0A2A3Z6S9_BREAU</name>
<evidence type="ECO:0000313" key="4">
    <source>
        <dbReference type="EMBL" id="PCC47340.1"/>
    </source>
</evidence>
<dbReference type="Pfam" id="PF08240">
    <property type="entry name" value="ADH_N"/>
    <property type="match status" value="1"/>
</dbReference>
<evidence type="ECO:0000256" key="2">
    <source>
        <dbReference type="ARBA" id="ARBA00023002"/>
    </source>
</evidence>
<dbReference type="PANTHER" id="PTHR48106">
    <property type="entry name" value="QUINONE OXIDOREDUCTASE PIG3-RELATED"/>
    <property type="match status" value="1"/>
</dbReference>
<dbReference type="InterPro" id="IPR036291">
    <property type="entry name" value="NAD(P)-bd_dom_sf"/>
</dbReference>
<gene>
    <name evidence="4" type="ORF">CIK64_05535</name>
</gene>
<accession>A0A2A3Z6S9</accession>
<dbReference type="GO" id="GO:0016651">
    <property type="term" value="F:oxidoreductase activity, acting on NAD(P)H"/>
    <property type="evidence" value="ECO:0007669"/>
    <property type="project" value="TreeGrafter"/>
</dbReference>
<dbReference type="InterPro" id="IPR011032">
    <property type="entry name" value="GroES-like_sf"/>
</dbReference>
<proteinExistence type="predicted"/>
<dbReference type="GO" id="GO:0070402">
    <property type="term" value="F:NADPH binding"/>
    <property type="evidence" value="ECO:0007669"/>
    <property type="project" value="TreeGrafter"/>
</dbReference>
<keyword evidence="1" id="KW-0521">NADP</keyword>
<dbReference type="InterPro" id="IPR020843">
    <property type="entry name" value="ER"/>
</dbReference>
<dbReference type="InterPro" id="IPR013154">
    <property type="entry name" value="ADH-like_N"/>
</dbReference>
<dbReference type="AlphaFoldDB" id="A0A2A3Z6S9"/>
<comment type="caution">
    <text evidence="4">The sequence shown here is derived from an EMBL/GenBank/DDBJ whole genome shotgun (WGS) entry which is preliminary data.</text>
</comment>